<feature type="domain" description="Antitoxin SocA-like Panacea" evidence="1">
    <location>
        <begin position="30"/>
        <end position="134"/>
    </location>
</feature>
<dbReference type="InterPro" id="IPR025272">
    <property type="entry name" value="SocA_Panacea"/>
</dbReference>
<dbReference type="Pfam" id="PF13274">
    <property type="entry name" value="SocA_Panacea"/>
    <property type="match status" value="1"/>
</dbReference>
<evidence type="ECO:0000313" key="3">
    <source>
        <dbReference type="Proteomes" id="UP001274321"/>
    </source>
</evidence>
<evidence type="ECO:0000313" key="2">
    <source>
        <dbReference type="EMBL" id="MDX6806441.1"/>
    </source>
</evidence>
<gene>
    <name evidence="2" type="ORF">SCD90_10215</name>
</gene>
<dbReference type="RefSeq" id="WP_319844569.1">
    <property type="nucleotide sequence ID" value="NZ_JAXAFJ010000005.1"/>
</dbReference>
<dbReference type="Proteomes" id="UP001274321">
    <property type="component" value="Unassembled WGS sequence"/>
</dbReference>
<accession>A0ABU4RPA6</accession>
<proteinExistence type="predicted"/>
<sequence>MPGPYDAKAVANAILEKSFQEKKPVSPLKLQKLLYYAHGYYSAAAGVPLIDQPFEAWEYGPVVPSLYREFRHCGNSPINSLASDYSWELEDFCPVPPVSDDRKMRRVIDFVWEAYGDYSPIELSEMTHQPDSPWDRTRKKNKGIKNADISQEMIEAYFSPLVNKKSA</sequence>
<evidence type="ECO:0000259" key="1">
    <source>
        <dbReference type="Pfam" id="PF13274"/>
    </source>
</evidence>
<protein>
    <submittedName>
        <fullName evidence="2">DUF4065 domain-containing protein</fullName>
    </submittedName>
</protein>
<comment type="caution">
    <text evidence="2">The sequence shown here is derived from an EMBL/GenBank/DDBJ whole genome shotgun (WGS) entry which is preliminary data.</text>
</comment>
<keyword evidence="3" id="KW-1185">Reference proteome</keyword>
<reference evidence="2 3" key="1">
    <citation type="submission" date="2023-11" db="EMBL/GenBank/DDBJ databases">
        <authorList>
            <person name="Bao R."/>
        </authorList>
    </citation>
    <scope>NUCLEOTIDE SEQUENCE [LARGE SCALE GENOMIC DNA]</scope>
    <source>
        <strain evidence="2 3">PJ23</strain>
    </source>
</reference>
<name>A0ABU4RPA6_9HYPH</name>
<dbReference type="EMBL" id="JAXAFJ010000005">
    <property type="protein sequence ID" value="MDX6806441.1"/>
    <property type="molecule type" value="Genomic_DNA"/>
</dbReference>
<organism evidence="2 3">
    <name type="scientific">Terrihabitans rhizophilus</name>
    <dbReference type="NCBI Taxonomy" id="3092662"/>
    <lineage>
        <taxon>Bacteria</taxon>
        <taxon>Pseudomonadati</taxon>
        <taxon>Pseudomonadota</taxon>
        <taxon>Alphaproteobacteria</taxon>
        <taxon>Hyphomicrobiales</taxon>
        <taxon>Terrihabitans</taxon>
    </lineage>
</organism>